<dbReference type="Pfam" id="PF08238">
    <property type="entry name" value="Sel1"/>
    <property type="match status" value="24"/>
</dbReference>
<dbReference type="SMART" id="SM00028">
    <property type="entry name" value="TPR"/>
    <property type="match status" value="6"/>
</dbReference>
<dbReference type="InterPro" id="IPR011990">
    <property type="entry name" value="TPR-like_helical_dom_sf"/>
</dbReference>
<dbReference type="STRING" id="91626.A0A0C9M903"/>
<dbReference type="InterPro" id="IPR019734">
    <property type="entry name" value="TPR_rpt"/>
</dbReference>
<evidence type="ECO:0000313" key="4">
    <source>
        <dbReference type="Proteomes" id="UP000053815"/>
    </source>
</evidence>
<dbReference type="OrthoDB" id="2242379at2759"/>
<dbReference type="SUPFAM" id="SSF81901">
    <property type="entry name" value="HCP-like"/>
    <property type="match status" value="7"/>
</dbReference>
<dbReference type="PANTHER" id="PTHR11102">
    <property type="entry name" value="SEL-1-LIKE PROTEIN"/>
    <property type="match status" value="1"/>
</dbReference>
<feature type="compositionally biased region" description="Low complexity" evidence="2">
    <location>
        <begin position="27"/>
        <end position="39"/>
    </location>
</feature>
<feature type="region of interest" description="Disordered" evidence="2">
    <location>
        <begin position="123"/>
        <end position="157"/>
    </location>
</feature>
<reference evidence="3" key="1">
    <citation type="submission" date="2014-09" db="EMBL/GenBank/DDBJ databases">
        <title>Draft genome sequence of an oleaginous Mucoromycotina fungus Mucor ambiguus NBRC6742.</title>
        <authorList>
            <person name="Takeda I."/>
            <person name="Yamane N."/>
            <person name="Morita T."/>
            <person name="Tamano K."/>
            <person name="Machida M."/>
            <person name="Baker S."/>
            <person name="Koike H."/>
        </authorList>
    </citation>
    <scope>NUCLEOTIDE SEQUENCE</scope>
    <source>
        <strain evidence="3">NBRC 6742</strain>
    </source>
</reference>
<sequence>MGNNISSNKSDAASFKKSRYVQGQRTRSSSSLSVSSLRSPSPPIKTTTLLDQPEELQQEQENVNFSAAHTTIHAQPPQGRQKRPLKHNMLDTPAMLPAISEKQRGKLPAGAVSGVEAVQHLDKLPSSAPSPPHHKRMKSQQHTPQNRRSSKMRERYSSTISASGFSSTIGDPLHFSMVGDSTITDITNVSSFSVNSFLDKVGEDNNYIMSIPDSDFSSNGTTAKTYSTELASTTQDVLDLLVAYPDATYDILTSIFGSERMRSNPELQREAFQAAETWSLRPTDVSAKIIVACCKLCGWGTSKHSKKGFQEIQALAKKGVWEAFYYLGQCYHYGVEQASEGYNLSGRPLSAHVIQPIDRDQAIAWYQKVVDTQDLAASERVQFYVAEAQFRIAAINFASGKINLDNVDENVDYLKQSVAAGNRKAEFSLGLLLETGAIQDATLSAKDYYTKSANKGYAPAQIQLATILLRNNSPEGISWLSKAARTGDPRAFYHLGESYEFGKGVKPDPIIAAHNYQTAADRYSHRMSEFRLGMHYLHGGLGLEKDVSKAFIYLERAAKGGYPDAQYLLGMMYRDNKVPLRGSVRQTSAELSKNKKEAFRWIRKAANQRMHTAITQIASCYEDGVGTPVNYASATEYYEIATHIPGKYLPSAQQTYARFLHKNGKYEKALQMYLYASGLERSPLNTHSPNAIIARTAKRMVALLYLDEKDTTTPYKPKKAFDLLTELASASEGDADAHYWIAVCHEEGVPGVVESDLSKAFEHYVTAANLGSSDSQFQVGHMLCKGIGVTEDRLEAFKWFQKAAEKNNAKALYYIGIYYYNGSGSIQRDHQQARVYFKRSAELGHVESMVSFAQICQEKLKEQGASLSSSEIESLQAESFKWYTKAAKQDHTTALRELGRLYGAKGDDKTSSECYLKASNLNDALSTLFLGGYYENGQGVVQNKQTALKYYTKAIELGQPTALFAIAELYEKLQDYEKAYTYYKRVSFDSRISKNYRSSKVSRLKMALYSLNYDPNTLLSEKSNNTKSSIHIPSNLLLPKSEAFQVLHNLAQEEHFTDAYNWIAECYQDGNGITQNSTSSIQWRMKASQEANDIQATLKLASMYEHGTGGVEKNLIYSHQLYQLCGEKNNVLSQHKLGMTFWRGKEIIPINLGMAVIWFTRSARQGYAPSHWALGQIALENGDLHIAIAWWETAMKLNTNDTSTINVDQLLTTTCDSDALVILGKIIQNQQESVLYTQSSSVSLASDTSSRDEAESFSRAQQENHGLALRCFGQAALMGNVEGMYLTAQAWHKDKDYPVALENYEKAASQGHVPSRIMCATYQIYGLGGKETNAHAGFHELLDCAQHDSDAFLHLGRCCERGLGTAQDVSKALQWYHLSIDEKDNSEAMFRVGQIHAAAALENKEGNMDAMYWYQCAISKDNHPRANFRVAFYYIHGIQSADQEQPLLEPDLDIAVHHLRIAAKQNDQDAMFELGQLLLRENFSVDQQLEGLSWYEIAADRGSRDAQRELGNLYHTGRGEEDQDGTLVIQQDFEKAYDYFSLAAHLGDKTSALFLGTYYEHGIGVAPNIELAQSWYTVAVELGSSTTSTMTLPLHDPSGWWPAQLCLARVLHQNEETQGEAYQLFMTIYHTHRPEQHLAYLEFMLALYQLEGLGGVPVQADNAFNQLVHLAEQGYLKAFFPVAQCYENGIGTTKNLLKALEWYVLLVHNPVTGDQDITMDEDDLEDLSHAYYHLAEFYRQGAVVAMDTEKADTLYKIAAERGKLQHPQLCHIDQDYQHLCSTGSIEAKEYLSLHQPQHL</sequence>
<evidence type="ECO:0000313" key="3">
    <source>
        <dbReference type="EMBL" id="GAN03654.1"/>
    </source>
</evidence>
<name>A0A0C9M903_9FUNG</name>
<protein>
    <submittedName>
        <fullName evidence="3">Sel1 repeat protein</fullName>
    </submittedName>
</protein>
<dbReference type="Pfam" id="PF13181">
    <property type="entry name" value="TPR_8"/>
    <property type="match status" value="1"/>
</dbReference>
<evidence type="ECO:0000256" key="2">
    <source>
        <dbReference type="SAM" id="MobiDB-lite"/>
    </source>
</evidence>
<dbReference type="EMBL" id="DF836334">
    <property type="protein sequence ID" value="GAN03654.1"/>
    <property type="molecule type" value="Genomic_DNA"/>
</dbReference>
<comment type="similarity">
    <text evidence="1">Belongs to the sel-1 family.</text>
</comment>
<dbReference type="InterPro" id="IPR006597">
    <property type="entry name" value="Sel1-like"/>
</dbReference>
<dbReference type="SMART" id="SM00671">
    <property type="entry name" value="SEL1"/>
    <property type="match status" value="27"/>
</dbReference>
<proteinExistence type="inferred from homology"/>
<keyword evidence="4" id="KW-1185">Reference proteome</keyword>
<dbReference type="PANTHER" id="PTHR11102:SF160">
    <property type="entry name" value="ERAD-ASSOCIATED E3 UBIQUITIN-PROTEIN LIGASE COMPONENT HRD3"/>
    <property type="match status" value="1"/>
</dbReference>
<dbReference type="Proteomes" id="UP000053815">
    <property type="component" value="Unassembled WGS sequence"/>
</dbReference>
<accession>A0A0C9M903</accession>
<evidence type="ECO:0000256" key="1">
    <source>
        <dbReference type="ARBA" id="ARBA00038101"/>
    </source>
</evidence>
<dbReference type="InterPro" id="IPR050767">
    <property type="entry name" value="Sel1_AlgK"/>
</dbReference>
<organism evidence="3">
    <name type="scientific">Mucor ambiguus</name>
    <dbReference type="NCBI Taxonomy" id="91626"/>
    <lineage>
        <taxon>Eukaryota</taxon>
        <taxon>Fungi</taxon>
        <taxon>Fungi incertae sedis</taxon>
        <taxon>Mucoromycota</taxon>
        <taxon>Mucoromycotina</taxon>
        <taxon>Mucoromycetes</taxon>
        <taxon>Mucorales</taxon>
        <taxon>Mucorineae</taxon>
        <taxon>Mucoraceae</taxon>
        <taxon>Mucor</taxon>
    </lineage>
</organism>
<gene>
    <name evidence="3" type="ORF">MAM1_0045c03109</name>
</gene>
<feature type="compositionally biased region" description="Polar residues" evidence="2">
    <location>
        <begin position="1"/>
        <end position="11"/>
    </location>
</feature>
<feature type="region of interest" description="Disordered" evidence="2">
    <location>
        <begin position="1"/>
        <end position="62"/>
    </location>
</feature>
<dbReference type="Gene3D" id="1.25.40.10">
    <property type="entry name" value="Tetratricopeptide repeat domain"/>
    <property type="match status" value="7"/>
</dbReference>